<feature type="domain" description="AB hydrolase-1" evidence="2">
    <location>
        <begin position="28"/>
        <end position="270"/>
    </location>
</feature>
<keyword evidence="4" id="KW-1185">Reference proteome</keyword>
<dbReference type="EMBL" id="FMUT01000017">
    <property type="protein sequence ID" value="SCZ15050.1"/>
    <property type="molecule type" value="Genomic_DNA"/>
</dbReference>
<proteinExistence type="predicted"/>
<dbReference type="InterPro" id="IPR000639">
    <property type="entry name" value="Epox_hydrolase-like"/>
</dbReference>
<evidence type="ECO:0000256" key="1">
    <source>
        <dbReference type="ARBA" id="ARBA00022801"/>
    </source>
</evidence>
<dbReference type="PANTHER" id="PTHR43329">
    <property type="entry name" value="EPOXIDE HYDROLASE"/>
    <property type="match status" value="1"/>
</dbReference>
<gene>
    <name evidence="3" type="ORF">SAMN02927935_04713</name>
</gene>
<dbReference type="Proteomes" id="UP000183031">
    <property type="component" value="Unassembled WGS sequence"/>
</dbReference>
<dbReference type="RefSeq" id="WP_033634076.1">
    <property type="nucleotide sequence ID" value="NZ_CBCSIN010000028.1"/>
</dbReference>
<name>A0A1G5LS44_9GAMM</name>
<evidence type="ECO:0000313" key="3">
    <source>
        <dbReference type="EMBL" id="SCZ15050.1"/>
    </source>
</evidence>
<evidence type="ECO:0000313" key="4">
    <source>
        <dbReference type="Proteomes" id="UP000183031"/>
    </source>
</evidence>
<comment type="caution">
    <text evidence="3">The sequence shown here is derived from an EMBL/GenBank/DDBJ whole genome shotgun (WGS) entry which is preliminary data.</text>
</comment>
<dbReference type="InterPro" id="IPR029058">
    <property type="entry name" value="AB_hydrolase_fold"/>
</dbReference>
<protein>
    <submittedName>
        <fullName evidence="3">Pimeloyl-ACP methyl ester carboxylesterase</fullName>
    </submittedName>
</protein>
<sequence length="283" mass="32054">MERNIAPSYHTAIVNGIRLRYVIAGKGKPLVLLHGWPQNWKEWRHVIKSMSSIFTVIAPDMRGFGDSDKPVSGYNKREVAQDIYELVHQLGFKKIYLVGHDIGMMVAYEYASSHPEDVKRLALMEAAIPGLGLETLQDSAKFPHLWHFGFFIAPGVAESLIFGREKIFLTHFIKELSYNTSAFTDDDFNEYSESMSAPGTLSSSLKHYRAFPEDAVNNRENARKKLIMPILAIGGSHGMGKRVGEMMYPLAENVQMAVIEQCGHWIPEEQPEKLTKLFLDFFS</sequence>
<dbReference type="InterPro" id="IPR000073">
    <property type="entry name" value="AB_hydrolase_1"/>
</dbReference>
<dbReference type="PRINTS" id="PR00111">
    <property type="entry name" value="ABHYDROLASE"/>
</dbReference>
<dbReference type="Pfam" id="PF00561">
    <property type="entry name" value="Abhydrolase_1"/>
    <property type="match status" value="1"/>
</dbReference>
<accession>A0A1G5LS44</accession>
<dbReference type="SUPFAM" id="SSF53474">
    <property type="entry name" value="alpha/beta-Hydrolases"/>
    <property type="match status" value="1"/>
</dbReference>
<evidence type="ECO:0000259" key="2">
    <source>
        <dbReference type="Pfam" id="PF00561"/>
    </source>
</evidence>
<organism evidence="3 4">
    <name type="scientific">Serratia nematodiphila</name>
    <dbReference type="NCBI Taxonomy" id="458197"/>
    <lineage>
        <taxon>Bacteria</taxon>
        <taxon>Pseudomonadati</taxon>
        <taxon>Pseudomonadota</taxon>
        <taxon>Gammaproteobacteria</taxon>
        <taxon>Enterobacterales</taxon>
        <taxon>Yersiniaceae</taxon>
        <taxon>Serratia</taxon>
    </lineage>
</organism>
<keyword evidence="1" id="KW-0378">Hydrolase</keyword>
<dbReference type="Gene3D" id="3.40.50.1820">
    <property type="entry name" value="alpha/beta hydrolase"/>
    <property type="match status" value="1"/>
</dbReference>
<dbReference type="PRINTS" id="PR00412">
    <property type="entry name" value="EPOXHYDRLASE"/>
</dbReference>
<reference evidence="3 4" key="1">
    <citation type="submission" date="2016-10" db="EMBL/GenBank/DDBJ databases">
        <authorList>
            <person name="Varghese N."/>
            <person name="Submissions S."/>
        </authorList>
    </citation>
    <scope>NUCLEOTIDE SEQUENCE [LARGE SCALE GENOMIC DNA]</scope>
    <source>
        <strain evidence="3 4">CGMCC 1.6853</strain>
    </source>
</reference>